<accession>A0A6G0SCG2</accession>
<feature type="domain" description="Knl1 C-terminal RWD" evidence="2">
    <location>
        <begin position="1059"/>
        <end position="1223"/>
    </location>
</feature>
<feature type="compositionally biased region" description="Basic and acidic residues" evidence="1">
    <location>
        <begin position="51"/>
        <end position="65"/>
    </location>
</feature>
<feature type="region of interest" description="Disordered" evidence="1">
    <location>
        <begin position="766"/>
        <end position="805"/>
    </location>
</feature>
<feature type="region of interest" description="Disordered" evidence="1">
    <location>
        <begin position="1"/>
        <end position="76"/>
    </location>
</feature>
<evidence type="ECO:0000256" key="1">
    <source>
        <dbReference type="SAM" id="MobiDB-lite"/>
    </source>
</evidence>
<feature type="region of interest" description="Disordered" evidence="1">
    <location>
        <begin position="108"/>
        <end position="160"/>
    </location>
</feature>
<protein>
    <recommendedName>
        <fullName evidence="2">Knl1 C-terminal RWD domain-containing protein</fullName>
    </recommendedName>
</protein>
<feature type="region of interest" description="Disordered" evidence="1">
    <location>
        <begin position="199"/>
        <end position="688"/>
    </location>
</feature>
<feature type="compositionally biased region" description="Basic and acidic residues" evidence="1">
    <location>
        <begin position="295"/>
        <end position="308"/>
    </location>
</feature>
<dbReference type="Proteomes" id="UP000486351">
    <property type="component" value="Unassembled WGS sequence"/>
</dbReference>
<sequence>MADADGVEDSDYELSLSAPASRRRETITRQLQREILREMAAEQPQEEQEQEQERKTEDDDPDSVRRRTLSPSKAALLLQDVGALDASISRRDTVSPQALKAVLRVVEQQEEQVERVEPFLESGRTESEELLQDTHTPPPTSSSPPAATVQERRKSVSTSDSFTDFMFAPNLLEKDAANRATLDPTEAASVVAALQKEVRSLSSSTLEVEESDSDGDNQKAAAAQPKESKIKAPTPLRELVGKKTPPSVKQSKRPLAPVKETNKSKSPSPANEAKSKKTPSPSKEAKSRKSPSPAKEAKGRKSPTEPKSRKSPAPAKQPRRMKSPTPTKSNSNRRATVDPSDVLMMLEGNSQQEDVRRQTIDENGLLELTSALESTSADGKQGEEVSRKRVNDSDVREGSPDKRARSHRDDNDDQAMESMEIDSPVRTKESSPSPRQAATSSNQTQDKLQSSAITNQSLFSPPPTGTRVRTPLKGILSARKAKRDAGGAVHTTPTKTVNFGPSQGAEFNHGSPSTSMTPMLAKDVSRRYPSEPPPSSEEEPDDAETSLNSSILDEADSFDEEEEEEPKEIIPPKVTLVKKSGFDLLASRRSSLMAPKSIDKSRRRQSLRGYSPLDSQTEARRRRRQTINIARQTSSKPMPSFAAADKSISSSQSPSFTRNNSFLRATDVAQSTRMPYADSSASSDAGEDMEITGDYSFVLGHDSIAPSKPAPSSAGMPRDEDTAEFSLGHLLAESSVYELTKSAPASDLHDLPGTLGDLASEFEDVPSNQASQVVNSSQRLNDQDNTLDPIREGDETMTSSRGQSMMSLVSSDDSDEEYGTHRKSINVNLTPQFERASIDGEPRVTSQAPATTESLSVHLITMEELLSSVMLDENMALVETYEDFFGEEAESTDYQISTSVKLASAYDTCSEVIERHGLDISSWSAAVTEELSSLLQIEAPGVFSPENLDDAGREAIRELYATEAMVAQSGWLQLQAQMEKQLASSLSLGADALANDVKTLKSSVSSDTLKRQNELAAIKEMIDREEQMALLLDAIEEQQGAHDEYVTAVKDLEKECSSLSLEESVLQSRLKVLEGRAAELEPVTAAAATLYEQEVLATEEMLAIQESMTVWKIREATASLLRVSARFEDVLFHVELNVDVRLGPPSTGGASTSIKVNETLKQREHNTYLPIEGDVVLVLQRLLLDPHYISRIADESELGDGNDGRVCSKLQVLEHFINRSFRLLKELRELSTHFAMRFVEDDSTLWIDFLKFPSSMARMNVEGAHFSVGFSLLPVFPYTDYQTDVQVPHGQISTEDVTKEIELVPREAPRYFTRVCRRLHESFVR</sequence>
<name>A0A6G0SCG2_9STRA</name>
<feature type="compositionally biased region" description="Polar residues" evidence="1">
    <location>
        <begin position="647"/>
        <end position="673"/>
    </location>
</feature>
<evidence type="ECO:0000313" key="3">
    <source>
        <dbReference type="EMBL" id="KAE9355516.1"/>
    </source>
</evidence>
<feature type="compositionally biased region" description="Low complexity" evidence="1">
    <location>
        <begin position="767"/>
        <end position="778"/>
    </location>
</feature>
<feature type="compositionally biased region" description="Polar residues" evidence="1">
    <location>
        <begin position="324"/>
        <end position="334"/>
    </location>
</feature>
<feature type="compositionally biased region" description="Polar residues" evidence="1">
    <location>
        <begin position="430"/>
        <end position="459"/>
    </location>
</feature>
<dbReference type="EMBL" id="QXFY01000131">
    <property type="protein sequence ID" value="KAE9355516.1"/>
    <property type="molecule type" value="Genomic_DNA"/>
</dbReference>
<feature type="compositionally biased region" description="Basic and acidic residues" evidence="1">
    <location>
        <begin position="112"/>
        <end position="127"/>
    </location>
</feature>
<feature type="compositionally biased region" description="Polar residues" evidence="1">
    <location>
        <begin position="491"/>
        <end position="501"/>
    </location>
</feature>
<feature type="compositionally biased region" description="Basic and acidic residues" evidence="1">
    <location>
        <begin position="22"/>
        <end position="40"/>
    </location>
</feature>
<feature type="compositionally biased region" description="Acidic residues" evidence="1">
    <location>
        <begin position="553"/>
        <end position="566"/>
    </location>
</feature>
<feature type="compositionally biased region" description="Acidic residues" evidence="1">
    <location>
        <begin position="1"/>
        <end position="12"/>
    </location>
</feature>
<evidence type="ECO:0000259" key="2">
    <source>
        <dbReference type="Pfam" id="PF18210"/>
    </source>
</evidence>
<organism evidence="3 4">
    <name type="scientific">Phytophthora fragariae</name>
    <dbReference type="NCBI Taxonomy" id="53985"/>
    <lineage>
        <taxon>Eukaryota</taxon>
        <taxon>Sar</taxon>
        <taxon>Stramenopiles</taxon>
        <taxon>Oomycota</taxon>
        <taxon>Peronosporomycetes</taxon>
        <taxon>Peronosporales</taxon>
        <taxon>Peronosporaceae</taxon>
        <taxon>Phytophthora</taxon>
    </lineage>
</organism>
<comment type="caution">
    <text evidence="3">The sequence shown here is derived from an EMBL/GenBank/DDBJ whole genome shotgun (WGS) entry which is preliminary data.</text>
</comment>
<reference evidence="3 4" key="1">
    <citation type="submission" date="2018-09" db="EMBL/GenBank/DDBJ databases">
        <title>Genomic investigation of the strawberry pathogen Phytophthora fragariae indicates pathogenicity is determined by transcriptional variation in three key races.</title>
        <authorList>
            <person name="Adams T.M."/>
            <person name="Armitage A.D."/>
            <person name="Sobczyk M.K."/>
            <person name="Bates H.J."/>
            <person name="Dunwell J.M."/>
            <person name="Nellist C.F."/>
            <person name="Harrison R.J."/>
        </authorList>
    </citation>
    <scope>NUCLEOTIDE SEQUENCE [LARGE SCALE GENOMIC DNA]</scope>
    <source>
        <strain evidence="3 4">NOV-77</strain>
    </source>
</reference>
<dbReference type="InterPro" id="IPR040850">
    <property type="entry name" value="Knl1_RWD_C"/>
</dbReference>
<feature type="compositionally biased region" description="Low complexity" evidence="1">
    <location>
        <begin position="365"/>
        <end position="377"/>
    </location>
</feature>
<dbReference type="Pfam" id="PF18210">
    <property type="entry name" value="Knl1_RWD_C"/>
    <property type="match status" value="1"/>
</dbReference>
<feature type="compositionally biased region" description="Basic and acidic residues" evidence="1">
    <location>
        <begin position="380"/>
        <end position="410"/>
    </location>
</feature>
<proteinExistence type="predicted"/>
<evidence type="ECO:0000313" key="4">
    <source>
        <dbReference type="Proteomes" id="UP000486351"/>
    </source>
</evidence>
<gene>
    <name evidence="3" type="ORF">PF008_g4026</name>
</gene>
<feature type="compositionally biased region" description="Polar residues" evidence="1">
    <location>
        <begin position="796"/>
        <end position="805"/>
    </location>
</feature>